<dbReference type="InterPro" id="IPR046347">
    <property type="entry name" value="bZIP_sf"/>
</dbReference>
<dbReference type="AlphaFoldDB" id="A0ABD1E8C9"/>
<evidence type="ECO:0000256" key="5">
    <source>
        <dbReference type="ARBA" id="ARBA00023242"/>
    </source>
</evidence>
<dbReference type="GO" id="GO:0003677">
    <property type="term" value="F:DNA binding"/>
    <property type="evidence" value="ECO:0007669"/>
    <property type="project" value="UniProtKB-KW"/>
</dbReference>
<dbReference type="Gene3D" id="1.20.5.170">
    <property type="match status" value="1"/>
</dbReference>
<evidence type="ECO:0000256" key="3">
    <source>
        <dbReference type="ARBA" id="ARBA00023125"/>
    </source>
</evidence>
<dbReference type="InterPro" id="IPR052470">
    <property type="entry name" value="ER_Stress-Reg_TF"/>
</dbReference>
<dbReference type="Pfam" id="PF00170">
    <property type="entry name" value="bZIP_1"/>
    <property type="match status" value="1"/>
</dbReference>
<feature type="domain" description="BZIP" evidence="8">
    <location>
        <begin position="44"/>
        <end position="107"/>
    </location>
</feature>
<feature type="coiled-coil region" evidence="7">
    <location>
        <begin position="62"/>
        <end position="117"/>
    </location>
</feature>
<protein>
    <recommendedName>
        <fullName evidence="6">X-box-binding protein 1</fullName>
    </recommendedName>
</protein>
<name>A0ABD1E8C9_HYPHA</name>
<sequence>MSTTILPVPTILNILNDTDYLMNENVQSPTPRAKKRRLDHLSWEEKIQRKKLKNRVAAQTSRDRKKAKIEQMETAIQQLFNKNETLLTECEKLKDINERLQAENVDLQQRLQQTVSQCQCQNRTVVCAPESGSTESLLRPKGTGAHTAAVLETTCRKRALLKIVLAYLLCQTYSTNWNQTRSISMPLSSSHKLYSKISPEIWRTLLKRQLIKNQPLVQKLVLEKWWGRHQNNWNPMEVNC</sequence>
<keyword evidence="1" id="KW-0832">Ubl conjugation</keyword>
<keyword evidence="7" id="KW-0175">Coiled coil</keyword>
<gene>
    <name evidence="9" type="ORF">ABEB36_011599</name>
</gene>
<evidence type="ECO:0000259" key="8">
    <source>
        <dbReference type="PROSITE" id="PS50217"/>
    </source>
</evidence>
<accession>A0ABD1E8C9</accession>
<dbReference type="Proteomes" id="UP001566132">
    <property type="component" value="Unassembled WGS sequence"/>
</dbReference>
<organism evidence="9 10">
    <name type="scientific">Hypothenemus hampei</name>
    <name type="common">Coffee berry borer</name>
    <dbReference type="NCBI Taxonomy" id="57062"/>
    <lineage>
        <taxon>Eukaryota</taxon>
        <taxon>Metazoa</taxon>
        <taxon>Ecdysozoa</taxon>
        <taxon>Arthropoda</taxon>
        <taxon>Hexapoda</taxon>
        <taxon>Insecta</taxon>
        <taxon>Pterygota</taxon>
        <taxon>Neoptera</taxon>
        <taxon>Endopterygota</taxon>
        <taxon>Coleoptera</taxon>
        <taxon>Polyphaga</taxon>
        <taxon>Cucujiformia</taxon>
        <taxon>Curculionidae</taxon>
        <taxon>Scolytinae</taxon>
        <taxon>Hypothenemus</taxon>
    </lineage>
</organism>
<reference evidence="9 10" key="1">
    <citation type="submission" date="2024-05" db="EMBL/GenBank/DDBJ databases">
        <title>Genetic variation in Jamaican populations of the coffee berry borer (Hypothenemus hampei).</title>
        <authorList>
            <person name="Errbii M."/>
            <person name="Myrie A."/>
        </authorList>
    </citation>
    <scope>NUCLEOTIDE SEQUENCE [LARGE SCALE GENOMIC DNA]</scope>
    <source>
        <strain evidence="9">JA-Hopewell-2020-01-JO</strain>
        <tissue evidence="9">Whole body</tissue>
    </source>
</reference>
<keyword evidence="10" id="KW-1185">Reference proteome</keyword>
<dbReference type="SUPFAM" id="SSF57959">
    <property type="entry name" value="Leucine zipper domain"/>
    <property type="match status" value="1"/>
</dbReference>
<dbReference type="EMBL" id="JBDJPC010000009">
    <property type="protein sequence ID" value="KAL1490928.1"/>
    <property type="molecule type" value="Genomic_DNA"/>
</dbReference>
<dbReference type="CDD" id="cd14691">
    <property type="entry name" value="bZIP_XBP1"/>
    <property type="match status" value="1"/>
</dbReference>
<dbReference type="PANTHER" id="PTHR46542">
    <property type="entry name" value="X-BOX BINDING PROTEIN 1"/>
    <property type="match status" value="1"/>
</dbReference>
<keyword evidence="5" id="KW-0539">Nucleus</keyword>
<evidence type="ECO:0000313" key="9">
    <source>
        <dbReference type="EMBL" id="KAL1490928.1"/>
    </source>
</evidence>
<keyword evidence="3" id="KW-0238">DNA-binding</keyword>
<comment type="caution">
    <text evidence="9">The sequence shown here is derived from an EMBL/GenBank/DDBJ whole genome shotgun (WGS) entry which is preliminary data.</text>
</comment>
<keyword evidence="4" id="KW-0804">Transcription</keyword>
<dbReference type="GO" id="GO:0005634">
    <property type="term" value="C:nucleus"/>
    <property type="evidence" value="ECO:0007669"/>
    <property type="project" value="UniProtKB-ARBA"/>
</dbReference>
<evidence type="ECO:0000313" key="10">
    <source>
        <dbReference type="Proteomes" id="UP001566132"/>
    </source>
</evidence>
<evidence type="ECO:0000256" key="7">
    <source>
        <dbReference type="SAM" id="Coils"/>
    </source>
</evidence>
<keyword evidence="2" id="KW-0805">Transcription regulation</keyword>
<dbReference type="PROSITE" id="PS00036">
    <property type="entry name" value="BZIP_BASIC"/>
    <property type="match status" value="1"/>
</dbReference>
<proteinExistence type="predicted"/>
<evidence type="ECO:0000256" key="2">
    <source>
        <dbReference type="ARBA" id="ARBA00023015"/>
    </source>
</evidence>
<evidence type="ECO:0000256" key="4">
    <source>
        <dbReference type="ARBA" id="ARBA00023163"/>
    </source>
</evidence>
<evidence type="ECO:0000256" key="1">
    <source>
        <dbReference type="ARBA" id="ARBA00022843"/>
    </source>
</evidence>
<evidence type="ECO:0000256" key="6">
    <source>
        <dbReference type="ARBA" id="ARBA00040165"/>
    </source>
</evidence>
<dbReference type="SMART" id="SM00338">
    <property type="entry name" value="BRLZ"/>
    <property type="match status" value="1"/>
</dbReference>
<dbReference type="PROSITE" id="PS50217">
    <property type="entry name" value="BZIP"/>
    <property type="match status" value="1"/>
</dbReference>
<dbReference type="PANTHER" id="PTHR46542:SF1">
    <property type="entry name" value="X-BOX BINDING PROTEIN 1"/>
    <property type="match status" value="1"/>
</dbReference>
<dbReference type="InterPro" id="IPR004827">
    <property type="entry name" value="bZIP"/>
</dbReference>